<dbReference type="InterPro" id="IPR036388">
    <property type="entry name" value="WH-like_DNA-bd_sf"/>
</dbReference>
<dbReference type="Gene3D" id="1.10.10.10">
    <property type="entry name" value="Winged helix-like DNA-binding domain superfamily/Winged helix DNA-binding domain"/>
    <property type="match status" value="1"/>
</dbReference>
<organism evidence="2 3">
    <name type="scientific">Rubrobacter marinus</name>
    <dbReference type="NCBI Taxonomy" id="2653852"/>
    <lineage>
        <taxon>Bacteria</taxon>
        <taxon>Bacillati</taxon>
        <taxon>Actinomycetota</taxon>
        <taxon>Rubrobacteria</taxon>
        <taxon>Rubrobacterales</taxon>
        <taxon>Rubrobacteraceae</taxon>
        <taxon>Rubrobacter</taxon>
    </lineage>
</organism>
<evidence type="ECO:0000313" key="2">
    <source>
        <dbReference type="EMBL" id="QIN80673.1"/>
    </source>
</evidence>
<dbReference type="InterPro" id="IPR000792">
    <property type="entry name" value="Tscrpt_reg_LuxR_C"/>
</dbReference>
<dbReference type="RefSeq" id="WP_166398355.1">
    <property type="nucleotide sequence ID" value="NZ_CP045121.1"/>
</dbReference>
<name>A0A6G8Q2I6_9ACTN</name>
<gene>
    <name evidence="2" type="ORF">GBA65_05245</name>
</gene>
<dbReference type="Proteomes" id="UP000502706">
    <property type="component" value="Chromosome"/>
</dbReference>
<dbReference type="KEGG" id="rmar:GBA65_05245"/>
<dbReference type="InterPro" id="IPR016032">
    <property type="entry name" value="Sig_transdc_resp-reg_C-effctor"/>
</dbReference>
<dbReference type="SUPFAM" id="SSF46894">
    <property type="entry name" value="C-terminal effector domain of the bipartite response regulators"/>
    <property type="match status" value="1"/>
</dbReference>
<dbReference type="GO" id="GO:0006355">
    <property type="term" value="P:regulation of DNA-templated transcription"/>
    <property type="evidence" value="ECO:0007669"/>
    <property type="project" value="InterPro"/>
</dbReference>
<evidence type="ECO:0000259" key="1">
    <source>
        <dbReference type="PROSITE" id="PS50043"/>
    </source>
</evidence>
<keyword evidence="3" id="KW-1185">Reference proteome</keyword>
<sequence>MSEKTVRNHVSDIYKKLHVYDRTRAVLHAIREGLVDVDGMGSG</sequence>
<feature type="domain" description="HTH luxR-type" evidence="1">
    <location>
        <begin position="1"/>
        <end position="33"/>
    </location>
</feature>
<dbReference type="GO" id="GO:0003677">
    <property type="term" value="F:DNA binding"/>
    <property type="evidence" value="ECO:0007669"/>
    <property type="project" value="InterPro"/>
</dbReference>
<dbReference type="EMBL" id="CP045121">
    <property type="protein sequence ID" value="QIN80673.1"/>
    <property type="molecule type" value="Genomic_DNA"/>
</dbReference>
<dbReference type="PROSITE" id="PS50043">
    <property type="entry name" value="HTH_LUXR_2"/>
    <property type="match status" value="1"/>
</dbReference>
<accession>A0A6G8Q2I6</accession>
<reference evidence="2 3" key="1">
    <citation type="submission" date="2019-10" db="EMBL/GenBank/DDBJ databases">
        <title>Rubrobacter sp nov SCSIO 52915 isolated from a deep-sea sediment in the South China Sea.</title>
        <authorList>
            <person name="Chen R.W."/>
        </authorList>
    </citation>
    <scope>NUCLEOTIDE SEQUENCE [LARGE SCALE GENOMIC DNA]</scope>
    <source>
        <strain evidence="2 3">SCSIO 52915</strain>
    </source>
</reference>
<evidence type="ECO:0000313" key="3">
    <source>
        <dbReference type="Proteomes" id="UP000502706"/>
    </source>
</evidence>
<protein>
    <recommendedName>
        <fullName evidence="1">HTH luxR-type domain-containing protein</fullName>
    </recommendedName>
</protein>
<dbReference type="Pfam" id="PF00196">
    <property type="entry name" value="GerE"/>
    <property type="match status" value="1"/>
</dbReference>
<proteinExistence type="predicted"/>
<dbReference type="AlphaFoldDB" id="A0A6G8Q2I6"/>